<gene>
    <name evidence="3" type="ORF">SAMN06297251_105149</name>
</gene>
<evidence type="ECO:0000313" key="4">
    <source>
        <dbReference type="Proteomes" id="UP000192656"/>
    </source>
</evidence>
<organism evidence="3 4">
    <name type="scientific">Fulvimarina manganoxydans</name>
    <dbReference type="NCBI Taxonomy" id="937218"/>
    <lineage>
        <taxon>Bacteria</taxon>
        <taxon>Pseudomonadati</taxon>
        <taxon>Pseudomonadota</taxon>
        <taxon>Alphaproteobacteria</taxon>
        <taxon>Hyphomicrobiales</taxon>
        <taxon>Aurantimonadaceae</taxon>
        <taxon>Fulvimarina</taxon>
    </lineage>
</organism>
<dbReference type="STRING" id="937218.SAMN06297251_105149"/>
<keyword evidence="4" id="KW-1185">Reference proteome</keyword>
<proteinExistence type="predicted"/>
<feature type="region of interest" description="Disordered" evidence="1">
    <location>
        <begin position="29"/>
        <end position="70"/>
    </location>
</feature>
<keyword evidence="2" id="KW-0732">Signal</keyword>
<evidence type="ECO:0000313" key="3">
    <source>
        <dbReference type="EMBL" id="SMC65324.1"/>
    </source>
</evidence>
<sequence>MIRKAIAGGLGSALGVLILSYALSASAQAPDPAAQASPAETATPGIASPSDAAAPETTDAASSQDETTTPIGELPAEVQPFAPPKPGQSPEANVGAAPQALQLGLLHWSPIASQCGFAGPKSDAPDMDEKQPQPLVFVTQVADPSAGAVGLERGYIMANGLVRELEKGKSAPNKDGVLVTVWRSAGEPRINVNIAVSAAKKTSEGLEYIGTMTVHWGDKKEEVPVEGRCASGSGR</sequence>
<dbReference type="OrthoDB" id="8030951at2"/>
<evidence type="ECO:0000256" key="2">
    <source>
        <dbReference type="SAM" id="SignalP"/>
    </source>
</evidence>
<feature type="compositionally biased region" description="Polar residues" evidence="1">
    <location>
        <begin position="59"/>
        <end position="70"/>
    </location>
</feature>
<dbReference type="EMBL" id="FWXR01000005">
    <property type="protein sequence ID" value="SMC65324.1"/>
    <property type="molecule type" value="Genomic_DNA"/>
</dbReference>
<reference evidence="3 4" key="1">
    <citation type="submission" date="2017-04" db="EMBL/GenBank/DDBJ databases">
        <authorList>
            <person name="Afonso C.L."/>
            <person name="Miller P.J."/>
            <person name="Scott M.A."/>
            <person name="Spackman E."/>
            <person name="Goraichik I."/>
            <person name="Dimitrov K.M."/>
            <person name="Suarez D.L."/>
            <person name="Swayne D.E."/>
        </authorList>
    </citation>
    <scope>NUCLEOTIDE SEQUENCE [LARGE SCALE GENOMIC DNA]</scope>
    <source>
        <strain evidence="3 4">CGMCC 1.10972</strain>
    </source>
</reference>
<evidence type="ECO:0000256" key="1">
    <source>
        <dbReference type="SAM" id="MobiDB-lite"/>
    </source>
</evidence>
<feature type="chain" id="PRO_5010709713" evidence="2">
    <location>
        <begin position="28"/>
        <end position="235"/>
    </location>
</feature>
<dbReference type="Proteomes" id="UP000192656">
    <property type="component" value="Unassembled WGS sequence"/>
</dbReference>
<protein>
    <submittedName>
        <fullName evidence="3">Uncharacterized protein</fullName>
    </submittedName>
</protein>
<feature type="compositionally biased region" description="Low complexity" evidence="1">
    <location>
        <begin position="29"/>
        <end position="39"/>
    </location>
</feature>
<dbReference type="AlphaFoldDB" id="A0A1W2AXH9"/>
<accession>A0A1W2AXH9</accession>
<name>A0A1W2AXH9_9HYPH</name>
<dbReference type="RefSeq" id="WP_084409574.1">
    <property type="nucleotide sequence ID" value="NZ_FWXR01000005.1"/>
</dbReference>
<feature type="signal peptide" evidence="2">
    <location>
        <begin position="1"/>
        <end position="27"/>
    </location>
</feature>
<feature type="region of interest" description="Disordered" evidence="1">
    <location>
        <begin position="75"/>
        <end position="94"/>
    </location>
</feature>